<dbReference type="Proteomes" id="UP001437460">
    <property type="component" value="Unassembled WGS sequence"/>
</dbReference>
<comment type="pathway">
    <text evidence="4">Amino-acid biosynthesis.</text>
</comment>
<dbReference type="EMBL" id="JBBMFJ010000014">
    <property type="protein sequence ID" value="MEQ2563124.1"/>
    <property type="molecule type" value="Genomic_DNA"/>
</dbReference>
<evidence type="ECO:0000313" key="8">
    <source>
        <dbReference type="Proteomes" id="UP001437460"/>
    </source>
</evidence>
<reference evidence="7 8" key="1">
    <citation type="submission" date="2024-03" db="EMBL/GenBank/DDBJ databases">
        <title>Human intestinal bacterial collection.</title>
        <authorList>
            <person name="Pauvert C."/>
            <person name="Hitch T.C.A."/>
            <person name="Clavel T."/>
        </authorList>
    </citation>
    <scope>NUCLEOTIDE SEQUENCE [LARGE SCALE GENOMIC DNA]</scope>
    <source>
        <strain evidence="7 8">CLA-AP-H27</strain>
    </source>
</reference>
<name>A0ABV1HLD0_9FIRM</name>
<evidence type="ECO:0000256" key="4">
    <source>
        <dbReference type="ARBA" id="ARBA00029440"/>
    </source>
</evidence>
<feature type="domain" description="Dihydroprymidine dehydrogenase" evidence="6">
    <location>
        <begin position="23"/>
        <end position="139"/>
    </location>
</feature>
<dbReference type="Pfam" id="PF14691">
    <property type="entry name" value="Fer4_20"/>
    <property type="match status" value="1"/>
</dbReference>
<evidence type="ECO:0000256" key="2">
    <source>
        <dbReference type="ARBA" id="ARBA00023002"/>
    </source>
</evidence>
<dbReference type="InterPro" id="IPR051394">
    <property type="entry name" value="Glutamate_Synthase"/>
</dbReference>
<dbReference type="NCBIfam" id="TIGR01317">
    <property type="entry name" value="GOGAT_sm_gam"/>
    <property type="match status" value="1"/>
</dbReference>
<evidence type="ECO:0000256" key="1">
    <source>
        <dbReference type="ARBA" id="ARBA00022605"/>
    </source>
</evidence>
<keyword evidence="2" id="KW-0560">Oxidoreductase</keyword>
<dbReference type="PRINTS" id="PR00419">
    <property type="entry name" value="ADXRDTASE"/>
</dbReference>
<dbReference type="RefSeq" id="WP_349229324.1">
    <property type="nucleotide sequence ID" value="NZ_JBBMFJ010000014.1"/>
</dbReference>
<keyword evidence="3" id="KW-0314">Glutamate biosynthesis</keyword>
<comment type="caution">
    <text evidence="7">The sequence shown here is derived from an EMBL/GenBank/DDBJ whole genome shotgun (WGS) entry which is preliminary data.</text>
</comment>
<dbReference type="SUPFAM" id="SSF51971">
    <property type="entry name" value="Nucleotide-binding domain"/>
    <property type="match status" value="2"/>
</dbReference>
<dbReference type="SUPFAM" id="SSF46548">
    <property type="entry name" value="alpha-helical ferredoxin"/>
    <property type="match status" value="1"/>
</dbReference>
<evidence type="ECO:0000256" key="3">
    <source>
        <dbReference type="ARBA" id="ARBA00023164"/>
    </source>
</evidence>
<evidence type="ECO:0000259" key="5">
    <source>
        <dbReference type="Pfam" id="PF07992"/>
    </source>
</evidence>
<evidence type="ECO:0000313" key="7">
    <source>
        <dbReference type="EMBL" id="MEQ2563124.1"/>
    </source>
</evidence>
<keyword evidence="8" id="KW-1185">Reference proteome</keyword>
<proteinExistence type="predicted"/>
<dbReference type="InterPro" id="IPR009051">
    <property type="entry name" value="Helical_ferredxn"/>
</dbReference>
<dbReference type="InterPro" id="IPR023753">
    <property type="entry name" value="FAD/NAD-binding_dom"/>
</dbReference>
<dbReference type="Pfam" id="PF07992">
    <property type="entry name" value="Pyr_redox_2"/>
    <property type="match status" value="1"/>
</dbReference>
<accession>A0ABV1HLD0</accession>
<dbReference type="Gene3D" id="3.50.50.60">
    <property type="entry name" value="FAD/NAD(P)-binding domain"/>
    <property type="match status" value="2"/>
</dbReference>
<feature type="domain" description="FAD/NAD(P)-binding" evidence="5">
    <location>
        <begin position="154"/>
        <end position="477"/>
    </location>
</feature>
<organism evidence="7 8">
    <name type="scientific">Ventrimonas faecis</name>
    <dbReference type="NCBI Taxonomy" id="3133170"/>
    <lineage>
        <taxon>Bacteria</taxon>
        <taxon>Bacillati</taxon>
        <taxon>Bacillota</taxon>
        <taxon>Clostridia</taxon>
        <taxon>Lachnospirales</taxon>
        <taxon>Lachnospiraceae</taxon>
        <taxon>Ventrimonas</taxon>
    </lineage>
</organism>
<protein>
    <submittedName>
        <fullName evidence="7">Glutamate synthase subunit beta</fullName>
    </submittedName>
</protein>
<dbReference type="InterPro" id="IPR006005">
    <property type="entry name" value="Glut_synth_ssu1"/>
</dbReference>
<dbReference type="InterPro" id="IPR028261">
    <property type="entry name" value="DPD_II"/>
</dbReference>
<dbReference type="Gene3D" id="1.10.1060.10">
    <property type="entry name" value="Alpha-helical ferredoxin"/>
    <property type="match status" value="1"/>
</dbReference>
<evidence type="ECO:0000259" key="6">
    <source>
        <dbReference type="Pfam" id="PF14691"/>
    </source>
</evidence>
<gene>
    <name evidence="7" type="ORF">WMO41_08105</name>
</gene>
<dbReference type="InterPro" id="IPR036188">
    <property type="entry name" value="FAD/NAD-bd_sf"/>
</dbReference>
<sequence>MGKPTGFLEYDRVNGKAAAPLERIKNFNEFHTPLTEAQQRKQGARCMECGVPFCQSGMMMNGMVSGCPLHNLVPEWNDLVYTGNWGQAYNRLKKTNSFPEFTSRVCPAPCEAACTCGLNGDPVSIKENEHAIIEKAYETGAAGPRPPKLRTDKKIAVIGSGPSGLAAADQLNKRGHNVTVFEREDRVGGLLMYGIPNMKLEKQIIDRKINVMKEEGVTFVTGANVGKNYKAAKLLKEFDSVVLACGASNPRDINVPGRDAEGIYFAVDFLKSTTKSLLNSNLEDGNYISAKDKHVIVIGGGDTGNDCVGTAIRHGCASVTQLEMMPKLPEKRTENNSWPEWPRILKTDYGQEEAIAVFGHDPRIYQTTVKEFVKDESGKLVKAILISLKAEKNPETGRMSMVPVEGSEKEVPADLVLIAAGFLGAQAYVADAFGVELNVRTNVATEAGKYATNVEKVFTAGDMHRGQSLVVWAIHEGRDVAKEVDKYLMGYTNLA</sequence>
<dbReference type="PANTHER" id="PTHR43100">
    <property type="entry name" value="GLUTAMATE SYNTHASE [NADPH] SMALL CHAIN"/>
    <property type="match status" value="1"/>
</dbReference>
<keyword evidence="1" id="KW-0028">Amino-acid biosynthesis</keyword>